<evidence type="ECO:0000313" key="4">
    <source>
        <dbReference type="Proteomes" id="UP000214355"/>
    </source>
</evidence>
<dbReference type="AlphaFoldDB" id="A0A1H2LEV2"/>
<gene>
    <name evidence="1" type="primary">trhO</name>
    <name evidence="3" type="ORF">SAMN04489737_0680</name>
</gene>
<protein>
    <recommendedName>
        <fullName evidence="1">tRNA uridine(34) hydroxylase</fullName>
        <ecNumber evidence="1">1.14.-.-</ecNumber>
    </recommendedName>
    <alternativeName>
        <fullName evidence="1">tRNA hydroxylation protein O</fullName>
    </alternativeName>
</protein>
<dbReference type="InterPro" id="IPR022111">
    <property type="entry name" value="Rhodanese_C"/>
</dbReference>
<dbReference type="PROSITE" id="PS50206">
    <property type="entry name" value="RHODANESE_3"/>
    <property type="match status" value="1"/>
</dbReference>
<organism evidence="3 4">
    <name type="scientific">Arcanobacterium phocae</name>
    <dbReference type="NCBI Taxonomy" id="131112"/>
    <lineage>
        <taxon>Bacteria</taxon>
        <taxon>Bacillati</taxon>
        <taxon>Actinomycetota</taxon>
        <taxon>Actinomycetes</taxon>
        <taxon>Actinomycetales</taxon>
        <taxon>Actinomycetaceae</taxon>
        <taxon>Arcanobacterium</taxon>
    </lineage>
</organism>
<evidence type="ECO:0000313" key="3">
    <source>
        <dbReference type="EMBL" id="SDU78946.1"/>
    </source>
</evidence>
<comment type="catalytic activity">
    <reaction evidence="1">
        <text>uridine(34) in tRNA + AH2 + O2 = 5-hydroxyuridine(34) in tRNA + A + H2O</text>
        <dbReference type="Rhea" id="RHEA:64224"/>
        <dbReference type="Rhea" id="RHEA-COMP:11727"/>
        <dbReference type="Rhea" id="RHEA-COMP:13381"/>
        <dbReference type="ChEBI" id="CHEBI:13193"/>
        <dbReference type="ChEBI" id="CHEBI:15377"/>
        <dbReference type="ChEBI" id="CHEBI:15379"/>
        <dbReference type="ChEBI" id="CHEBI:17499"/>
        <dbReference type="ChEBI" id="CHEBI:65315"/>
        <dbReference type="ChEBI" id="CHEBI:136877"/>
    </reaction>
</comment>
<dbReference type="PANTHER" id="PTHR43268">
    <property type="entry name" value="THIOSULFATE SULFURTRANSFERASE/RHODANESE-LIKE DOMAIN-CONTAINING PROTEIN 2"/>
    <property type="match status" value="1"/>
</dbReference>
<dbReference type="Gene3D" id="3.40.250.10">
    <property type="entry name" value="Rhodanese-like domain"/>
    <property type="match status" value="1"/>
</dbReference>
<dbReference type="EC" id="1.14.-.-" evidence="1"/>
<dbReference type="PANTHER" id="PTHR43268:SF6">
    <property type="entry name" value="THIOSULFATE SULFURTRANSFERASE_RHODANESE-LIKE DOMAIN-CONTAINING PROTEIN 2"/>
    <property type="match status" value="1"/>
</dbReference>
<dbReference type="NCBIfam" id="NF001134">
    <property type="entry name" value="PRK00142.1-2"/>
    <property type="match status" value="1"/>
</dbReference>
<sequence length="302" mass="33359">MALSRVLLFYKFTPITDPIAMKMWQWDMCERLKLRGRILISEHGINATVGGTIDACKAYVKRMKQYPGFADIEWKISEGLGTDAEGYATDFPRLSVKVRKEIVAFGAPEELKVDENGIVGGGRHVKPDEVEQIIAENPDLVFFDGRNAIEAQIGRFDGAVVPPTTTTHDFISILESGEYDDLKDKPILAYCTGGIRCEVLTALMKNRGFDKVMQLDGGIVRYGEKFGNTGRWKGSLTVFDNREVMDFPGGEVDVIGSCHSCGQPTGQLHNCDEPSCRARLVTCESCGAHPVYCDAHKATLAR</sequence>
<keyword evidence="1" id="KW-0560">Oxidoreductase</keyword>
<dbReference type="Proteomes" id="UP000214355">
    <property type="component" value="Chromosome I"/>
</dbReference>
<dbReference type="InterPro" id="IPR020936">
    <property type="entry name" value="TrhO"/>
</dbReference>
<keyword evidence="1" id="KW-0819">tRNA processing</keyword>
<dbReference type="GeneID" id="65344422"/>
<keyword evidence="4" id="KW-1185">Reference proteome</keyword>
<dbReference type="Pfam" id="PF00581">
    <property type="entry name" value="Rhodanese"/>
    <property type="match status" value="1"/>
</dbReference>
<evidence type="ECO:0000259" key="2">
    <source>
        <dbReference type="PROSITE" id="PS50206"/>
    </source>
</evidence>
<dbReference type="InterPro" id="IPR036873">
    <property type="entry name" value="Rhodanese-like_dom_sf"/>
</dbReference>
<comment type="function">
    <text evidence="1">Catalyzes oxygen-dependent 5-hydroxyuridine (ho5U) modification at position 34 in tRNAs.</text>
</comment>
<dbReference type="OrthoDB" id="9778326at2"/>
<reference evidence="4" key="1">
    <citation type="submission" date="2016-10" db="EMBL/GenBank/DDBJ databases">
        <authorList>
            <person name="Varghese N."/>
            <person name="Submissions S."/>
        </authorList>
    </citation>
    <scope>NUCLEOTIDE SEQUENCE [LARGE SCALE GENOMIC DNA]</scope>
    <source>
        <strain evidence="4">DSM 10002</strain>
    </source>
</reference>
<comment type="similarity">
    <text evidence="1">Belongs to the TrhO family.</text>
</comment>
<dbReference type="EMBL" id="LT629804">
    <property type="protein sequence ID" value="SDU78946.1"/>
    <property type="molecule type" value="Genomic_DNA"/>
</dbReference>
<evidence type="ECO:0000256" key="1">
    <source>
        <dbReference type="HAMAP-Rule" id="MF_00469"/>
    </source>
</evidence>
<dbReference type="Pfam" id="PF12368">
    <property type="entry name" value="Rhodanese_C"/>
    <property type="match status" value="1"/>
</dbReference>
<dbReference type="GO" id="GO:0006400">
    <property type="term" value="P:tRNA modification"/>
    <property type="evidence" value="ECO:0007669"/>
    <property type="project" value="UniProtKB-UniRule"/>
</dbReference>
<dbReference type="HAMAP" id="MF_00469">
    <property type="entry name" value="TrhO"/>
    <property type="match status" value="1"/>
</dbReference>
<dbReference type="Pfam" id="PF17773">
    <property type="entry name" value="UPF0176_N"/>
    <property type="match status" value="1"/>
</dbReference>
<feature type="domain" description="Rhodanese" evidence="2">
    <location>
        <begin position="136"/>
        <end position="231"/>
    </location>
</feature>
<dbReference type="GO" id="GO:0016705">
    <property type="term" value="F:oxidoreductase activity, acting on paired donors, with incorporation or reduction of molecular oxygen"/>
    <property type="evidence" value="ECO:0007669"/>
    <property type="project" value="UniProtKB-UniRule"/>
</dbReference>
<dbReference type="SMART" id="SM00450">
    <property type="entry name" value="RHOD"/>
    <property type="match status" value="1"/>
</dbReference>
<dbReference type="Gene3D" id="3.30.70.100">
    <property type="match status" value="1"/>
</dbReference>
<dbReference type="STRING" id="131112.SAMN04489737_0680"/>
<proteinExistence type="inferred from homology"/>
<name>A0A1H2LEV2_9ACTO</name>
<dbReference type="InterPro" id="IPR001763">
    <property type="entry name" value="Rhodanese-like_dom"/>
</dbReference>
<dbReference type="RefSeq" id="WP_157672884.1">
    <property type="nucleotide sequence ID" value="NZ_JABAPH010000010.1"/>
</dbReference>
<dbReference type="InterPro" id="IPR040503">
    <property type="entry name" value="TRHO_N"/>
</dbReference>
<dbReference type="SUPFAM" id="SSF52821">
    <property type="entry name" value="Rhodanese/Cell cycle control phosphatase"/>
    <property type="match status" value="1"/>
</dbReference>
<accession>A0A1H2LEV2</accession>